<keyword evidence="7" id="KW-0489">Methyltransferase</keyword>
<dbReference type="GO" id="GO:0045892">
    <property type="term" value="P:negative regulation of DNA-templated transcription"/>
    <property type="evidence" value="ECO:0007669"/>
    <property type="project" value="TreeGrafter"/>
</dbReference>
<dbReference type="GO" id="GO:0008270">
    <property type="term" value="F:zinc ion binding"/>
    <property type="evidence" value="ECO:0007669"/>
    <property type="project" value="UniProtKB-KW"/>
</dbReference>
<evidence type="ECO:0000256" key="5">
    <source>
        <dbReference type="ARBA" id="ARBA00023242"/>
    </source>
</evidence>
<evidence type="ECO:0000313" key="7">
    <source>
        <dbReference type="EMBL" id="KAF6320497.1"/>
    </source>
</evidence>
<proteinExistence type="predicted"/>
<dbReference type="InterPro" id="IPR025766">
    <property type="entry name" value="ADD"/>
</dbReference>
<dbReference type="InterPro" id="IPR013083">
    <property type="entry name" value="Znf_RING/FYVE/PHD"/>
</dbReference>
<reference evidence="7 8" key="1">
    <citation type="journal article" date="2020" name="Nature">
        <title>Six reference-quality genomes reveal evolution of bat adaptations.</title>
        <authorList>
            <person name="Jebb D."/>
            <person name="Huang Z."/>
            <person name="Pippel M."/>
            <person name="Hughes G.M."/>
            <person name="Lavrichenko K."/>
            <person name="Devanna P."/>
            <person name="Winkler S."/>
            <person name="Jermiin L.S."/>
            <person name="Skirmuntt E.C."/>
            <person name="Katzourakis A."/>
            <person name="Burkitt-Gray L."/>
            <person name="Ray D.A."/>
            <person name="Sullivan K.A.M."/>
            <person name="Roscito J.G."/>
            <person name="Kirilenko B.M."/>
            <person name="Davalos L.M."/>
            <person name="Corthals A.P."/>
            <person name="Power M.L."/>
            <person name="Jones G."/>
            <person name="Ransome R.D."/>
            <person name="Dechmann D.K.N."/>
            <person name="Locatelli A.G."/>
            <person name="Puechmaille S.J."/>
            <person name="Fedrigo O."/>
            <person name="Jarvis E.D."/>
            <person name="Hiller M."/>
            <person name="Vernes S.C."/>
            <person name="Myers E.W."/>
            <person name="Teeling E.C."/>
        </authorList>
    </citation>
    <scope>NUCLEOTIDE SEQUENCE [LARGE SCALE GENOMIC DNA]</scope>
    <source>
        <strain evidence="7">MPipKuh1</strain>
        <tissue evidence="7">Flight muscle</tissue>
    </source>
</reference>
<keyword evidence="5" id="KW-0539">Nucleus</keyword>
<keyword evidence="7" id="KW-0808">Transferase</keyword>
<organism evidence="7 8">
    <name type="scientific">Pipistrellus kuhlii</name>
    <name type="common">Kuhl's pipistrelle</name>
    <dbReference type="NCBI Taxonomy" id="59472"/>
    <lineage>
        <taxon>Eukaryota</taxon>
        <taxon>Metazoa</taxon>
        <taxon>Chordata</taxon>
        <taxon>Craniata</taxon>
        <taxon>Vertebrata</taxon>
        <taxon>Euteleostomi</taxon>
        <taxon>Mammalia</taxon>
        <taxon>Eutheria</taxon>
        <taxon>Laurasiatheria</taxon>
        <taxon>Chiroptera</taxon>
        <taxon>Yangochiroptera</taxon>
        <taxon>Vespertilionidae</taxon>
        <taxon>Pipistrellus</taxon>
    </lineage>
</organism>
<dbReference type="PANTHER" id="PTHR23068">
    <property type="entry name" value="DNA CYTOSINE-5- -METHYLTRANSFERASE 3-RELATED"/>
    <property type="match status" value="1"/>
</dbReference>
<dbReference type="GO" id="GO:0008047">
    <property type="term" value="F:enzyme activator activity"/>
    <property type="evidence" value="ECO:0007669"/>
    <property type="project" value="TreeGrafter"/>
</dbReference>
<name>A0A7J7V5N4_PIPKU</name>
<evidence type="ECO:0000256" key="1">
    <source>
        <dbReference type="ARBA" id="ARBA00004123"/>
    </source>
</evidence>
<dbReference type="InterPro" id="IPR049554">
    <property type="entry name" value="DNMT3_ADD_PHD"/>
</dbReference>
<protein>
    <submittedName>
        <fullName evidence="7">DNA methyltransferase 3 like</fullName>
    </submittedName>
</protein>
<dbReference type="GO" id="GO:0005737">
    <property type="term" value="C:cytoplasm"/>
    <property type="evidence" value="ECO:0007669"/>
    <property type="project" value="TreeGrafter"/>
</dbReference>
<sequence length="255" mass="29434">MCSPRKDKFRDYFFLYDDDWYQSSCSICYTGQTLLICENPDCTRCYCFECVDTPLGPGTSEKVQAMSKWVCFLKELTSLGFLENGARWARLKYLEDVTEVVRRSVEEWGPFDLVLGFTPPLRQASGRTPGWYIFQYHRILEYALTQPSSSQPFFWMFVDNLMLTEAGHPDAKRFLEMDAVTILDSCGRAIRNALHVWSNIPAMRSRHSAGVTWEELSLLAQDQQRTQAVAAAGLASLVKKCFLPLREYFKYFQPN</sequence>
<keyword evidence="8" id="KW-1185">Reference proteome</keyword>
<dbReference type="Gene3D" id="3.40.50.150">
    <property type="entry name" value="Vaccinia Virus protein VP39"/>
    <property type="match status" value="1"/>
</dbReference>
<keyword evidence="4" id="KW-0862">Zinc</keyword>
<gene>
    <name evidence="7" type="ORF">mPipKuh1_003986</name>
</gene>
<evidence type="ECO:0000259" key="6">
    <source>
        <dbReference type="PROSITE" id="PS51533"/>
    </source>
</evidence>
<dbReference type="AlphaFoldDB" id="A0A7J7V5N4"/>
<comment type="caution">
    <text evidence="7">The sequence shown here is derived from an EMBL/GenBank/DDBJ whole genome shotgun (WGS) entry which is preliminary data.</text>
</comment>
<feature type="domain" description="PHD-type" evidence="6">
    <location>
        <begin position="1"/>
        <end position="106"/>
    </location>
</feature>
<dbReference type="InterPro" id="IPR029063">
    <property type="entry name" value="SAM-dependent_MTases_sf"/>
</dbReference>
<dbReference type="GO" id="GO:0008168">
    <property type="term" value="F:methyltransferase activity"/>
    <property type="evidence" value="ECO:0007669"/>
    <property type="project" value="UniProtKB-KW"/>
</dbReference>
<dbReference type="GO" id="GO:0032259">
    <property type="term" value="P:methylation"/>
    <property type="evidence" value="ECO:0007669"/>
    <property type="project" value="UniProtKB-KW"/>
</dbReference>
<dbReference type="Pfam" id="PF21255">
    <property type="entry name" value="DNMT3_ADD_GATA1-like"/>
    <property type="match status" value="1"/>
</dbReference>
<dbReference type="Gene3D" id="3.30.40.10">
    <property type="entry name" value="Zinc/RING finger domain, C3HC4 (zinc finger)"/>
    <property type="match status" value="1"/>
</dbReference>
<dbReference type="GO" id="GO:0005634">
    <property type="term" value="C:nucleus"/>
    <property type="evidence" value="ECO:0007669"/>
    <property type="project" value="UniProtKB-SubCell"/>
</dbReference>
<evidence type="ECO:0000256" key="4">
    <source>
        <dbReference type="ARBA" id="ARBA00022833"/>
    </source>
</evidence>
<dbReference type="Proteomes" id="UP000558488">
    <property type="component" value="Unassembled WGS sequence"/>
</dbReference>
<dbReference type="EMBL" id="JACAGB010000016">
    <property type="protein sequence ID" value="KAF6320497.1"/>
    <property type="molecule type" value="Genomic_DNA"/>
</dbReference>
<evidence type="ECO:0000256" key="3">
    <source>
        <dbReference type="ARBA" id="ARBA00022771"/>
    </source>
</evidence>
<evidence type="ECO:0000313" key="8">
    <source>
        <dbReference type="Proteomes" id="UP000558488"/>
    </source>
</evidence>
<comment type="subcellular location">
    <subcellularLocation>
        <location evidence="1">Nucleus</location>
    </subcellularLocation>
</comment>
<evidence type="ECO:0000256" key="2">
    <source>
        <dbReference type="ARBA" id="ARBA00022723"/>
    </source>
</evidence>
<keyword evidence="2" id="KW-0479">Metal-binding</keyword>
<accession>A0A7J7V5N4</accession>
<dbReference type="PANTHER" id="PTHR23068:SF13">
    <property type="entry name" value="DNA (CYTOSINE-5)-METHYLTRANSFERASE 3-LIKE"/>
    <property type="match status" value="1"/>
</dbReference>
<dbReference type="PROSITE" id="PS51533">
    <property type="entry name" value="ADD"/>
    <property type="match status" value="1"/>
</dbReference>
<dbReference type="InterPro" id="IPR050390">
    <property type="entry name" value="C5-Methyltransferase"/>
</dbReference>
<keyword evidence="3" id="KW-0863">Zinc-finger</keyword>